<dbReference type="GO" id="GO:0005829">
    <property type="term" value="C:cytosol"/>
    <property type="evidence" value="ECO:0007669"/>
    <property type="project" value="TreeGrafter"/>
</dbReference>
<dbReference type="NCBIfam" id="TIGR00179">
    <property type="entry name" value="murB"/>
    <property type="match status" value="1"/>
</dbReference>
<dbReference type="GO" id="GO:0009252">
    <property type="term" value="P:peptidoglycan biosynthetic process"/>
    <property type="evidence" value="ECO:0007669"/>
    <property type="project" value="UniProtKB-UniRule"/>
</dbReference>
<evidence type="ECO:0000256" key="13">
    <source>
        <dbReference type="ARBA" id="ARBA00022984"/>
    </source>
</evidence>
<keyword evidence="11 19" id="KW-0521">NADP</keyword>
<dbReference type="Pfam" id="PF02873">
    <property type="entry name" value="MurB_C"/>
    <property type="match status" value="1"/>
</dbReference>
<keyword evidence="13 19" id="KW-0573">Peptidoglycan synthesis</keyword>
<dbReference type="InterPro" id="IPR011601">
    <property type="entry name" value="MurB_C"/>
</dbReference>
<dbReference type="InterPro" id="IPR006094">
    <property type="entry name" value="Oxid_FAD_bind_N"/>
</dbReference>
<evidence type="ECO:0000256" key="6">
    <source>
        <dbReference type="ARBA" id="ARBA00015188"/>
    </source>
</evidence>
<reference evidence="21" key="2">
    <citation type="journal article" date="2012" name="PLoS ONE">
        <title>A Deeply Branching Thermophilic Bacterium with an Ancient Acetyl-CoA Pathway Dominates a Subsurface Ecosystem.</title>
        <authorList>
            <person name="Takami H."/>
            <person name="Noguchi H."/>
            <person name="Takaki Y."/>
            <person name="Uchiyama I."/>
            <person name="Toyoda A."/>
            <person name="Nishi S."/>
            <person name="Chee G.-J."/>
            <person name="Arai W."/>
            <person name="Nunoura T."/>
            <person name="Itoh T."/>
            <person name="Hattori M."/>
            <person name="Takai K."/>
        </authorList>
    </citation>
    <scope>NUCLEOTIDE SEQUENCE</scope>
</reference>
<dbReference type="GO" id="GO:0051301">
    <property type="term" value="P:cell division"/>
    <property type="evidence" value="ECO:0007669"/>
    <property type="project" value="UniProtKB-KW"/>
</dbReference>
<evidence type="ECO:0000256" key="4">
    <source>
        <dbReference type="ARBA" id="ARBA00004752"/>
    </source>
</evidence>
<dbReference type="Gene3D" id="3.30.465.10">
    <property type="match status" value="1"/>
</dbReference>
<comment type="subcellular location">
    <subcellularLocation>
        <location evidence="3 19">Cytoplasm</location>
    </subcellularLocation>
</comment>
<gene>
    <name evidence="19" type="primary">murB</name>
    <name evidence="21" type="ORF">HGMM_F32H02C09</name>
</gene>
<evidence type="ECO:0000256" key="9">
    <source>
        <dbReference type="ARBA" id="ARBA00022630"/>
    </source>
</evidence>
<evidence type="ECO:0000256" key="5">
    <source>
        <dbReference type="ARBA" id="ARBA00012518"/>
    </source>
</evidence>
<evidence type="ECO:0000256" key="16">
    <source>
        <dbReference type="ARBA" id="ARBA00023316"/>
    </source>
</evidence>
<evidence type="ECO:0000313" key="21">
    <source>
        <dbReference type="EMBL" id="BAL55936.1"/>
    </source>
</evidence>
<keyword evidence="12 19" id="KW-0133">Cell shape</keyword>
<dbReference type="InterPro" id="IPR016166">
    <property type="entry name" value="FAD-bd_PCMH"/>
</dbReference>
<comment type="catalytic activity">
    <reaction evidence="18 19">
        <text>UDP-N-acetyl-alpha-D-muramate + NADP(+) = UDP-N-acetyl-3-O-(1-carboxyvinyl)-alpha-D-glucosamine + NADPH + H(+)</text>
        <dbReference type="Rhea" id="RHEA:12248"/>
        <dbReference type="ChEBI" id="CHEBI:15378"/>
        <dbReference type="ChEBI" id="CHEBI:57783"/>
        <dbReference type="ChEBI" id="CHEBI:58349"/>
        <dbReference type="ChEBI" id="CHEBI:68483"/>
        <dbReference type="ChEBI" id="CHEBI:70757"/>
        <dbReference type="EC" id="1.3.1.98"/>
    </reaction>
</comment>
<dbReference type="GO" id="GO:0008360">
    <property type="term" value="P:regulation of cell shape"/>
    <property type="evidence" value="ECO:0007669"/>
    <property type="project" value="UniProtKB-KW"/>
</dbReference>
<dbReference type="PANTHER" id="PTHR21071:SF4">
    <property type="entry name" value="UDP-N-ACETYLENOLPYRUVOYLGLUCOSAMINE REDUCTASE"/>
    <property type="match status" value="1"/>
</dbReference>
<evidence type="ECO:0000256" key="19">
    <source>
        <dbReference type="HAMAP-Rule" id="MF_00037"/>
    </source>
</evidence>
<feature type="active site" description="Proton donor" evidence="19">
    <location>
        <position position="233"/>
    </location>
</feature>
<dbReference type="InterPro" id="IPR036318">
    <property type="entry name" value="FAD-bd_PCMH-like_sf"/>
</dbReference>
<keyword evidence="10 19" id="KW-0274">FAD</keyword>
<sequence>MLRMSVVAFGATPLGEYHSFGLEVQSEALLLPTREEEVPDAAQKARYVIGEGTNILPLGDLPPVLSTRYLKGYTVIRNTPDFVEVSIAAGESWDGWVRFCIAQGWHGLENLAAIPGSLGGAVVQNIGAYGVELAPFLVEVYGWNKSIEAWQCLPAEACQLSYRHSIFQTPAWQDNFILTQVTLRLPKRFRPVLTHPDVQRSVHPKHQHDPWHLYQTIRAIRAEKLPPTGSAGSFFKNPTLTLAELQALQEKAPDVPFYPLPSQRYKVPAAWLIDRAGLKGYQIGQAQVHPRQPLVLVNLGKATPAEMWQLAQHVQKTVQERWGISLEPEVRLLLPS</sequence>
<name>H5SIF0_9BACT</name>
<evidence type="ECO:0000256" key="7">
    <source>
        <dbReference type="ARBA" id="ARBA00022490"/>
    </source>
</evidence>
<keyword evidence="15 19" id="KW-0131">Cell cycle</keyword>
<dbReference type="UniPathway" id="UPA00219"/>
<comment type="pathway">
    <text evidence="4 19">Cell wall biogenesis; peptidoglycan biosynthesis.</text>
</comment>
<dbReference type="HAMAP" id="MF_00037">
    <property type="entry name" value="MurB"/>
    <property type="match status" value="1"/>
</dbReference>
<comment type="cofactor">
    <cofactor evidence="1 19">
        <name>FAD</name>
        <dbReference type="ChEBI" id="CHEBI:57692"/>
    </cofactor>
</comment>
<evidence type="ECO:0000256" key="1">
    <source>
        <dbReference type="ARBA" id="ARBA00001974"/>
    </source>
</evidence>
<evidence type="ECO:0000259" key="20">
    <source>
        <dbReference type="PROSITE" id="PS51387"/>
    </source>
</evidence>
<evidence type="ECO:0000256" key="11">
    <source>
        <dbReference type="ARBA" id="ARBA00022857"/>
    </source>
</evidence>
<keyword evidence="9 19" id="KW-0285">Flavoprotein</keyword>
<evidence type="ECO:0000256" key="12">
    <source>
        <dbReference type="ARBA" id="ARBA00022960"/>
    </source>
</evidence>
<dbReference type="EMBL" id="AP011733">
    <property type="protein sequence ID" value="BAL55936.1"/>
    <property type="molecule type" value="Genomic_DNA"/>
</dbReference>
<comment type="function">
    <text evidence="2 19">Cell wall formation.</text>
</comment>
<dbReference type="GO" id="GO:0071555">
    <property type="term" value="P:cell wall organization"/>
    <property type="evidence" value="ECO:0007669"/>
    <property type="project" value="UniProtKB-KW"/>
</dbReference>
<dbReference type="AlphaFoldDB" id="H5SIF0"/>
<dbReference type="PROSITE" id="PS51387">
    <property type="entry name" value="FAD_PCMH"/>
    <property type="match status" value="1"/>
</dbReference>
<evidence type="ECO:0000256" key="15">
    <source>
        <dbReference type="ARBA" id="ARBA00023306"/>
    </source>
</evidence>
<dbReference type="EC" id="1.3.1.98" evidence="5 19"/>
<dbReference type="InterPro" id="IPR003170">
    <property type="entry name" value="MurB"/>
</dbReference>
<organism evidence="21">
    <name type="scientific">uncultured Bacteroidota bacterium</name>
    <dbReference type="NCBI Taxonomy" id="152509"/>
    <lineage>
        <taxon>Bacteria</taxon>
        <taxon>Pseudomonadati</taxon>
        <taxon>Bacteroidota</taxon>
        <taxon>environmental samples</taxon>
    </lineage>
</organism>
<dbReference type="Gene3D" id="3.90.78.10">
    <property type="entry name" value="UDP-N-acetylenolpyruvoylglucosamine reductase, C-terminal domain"/>
    <property type="match status" value="1"/>
</dbReference>
<comment type="similarity">
    <text evidence="19">Belongs to the MurB family.</text>
</comment>
<feature type="active site" evidence="19">
    <location>
        <position position="329"/>
    </location>
</feature>
<keyword evidence="8 19" id="KW-0132">Cell division</keyword>
<dbReference type="NCBIfam" id="NF000755">
    <property type="entry name" value="PRK00046.1"/>
    <property type="match status" value="1"/>
</dbReference>
<protein>
    <recommendedName>
        <fullName evidence="6 19">UDP-N-acetylenolpyruvoylglucosamine reductase</fullName>
        <ecNumber evidence="5 19">1.3.1.98</ecNumber>
    </recommendedName>
    <alternativeName>
        <fullName evidence="17 19">UDP-N-acetylmuramate dehydrogenase</fullName>
    </alternativeName>
</protein>
<feature type="active site" evidence="19">
    <location>
        <position position="163"/>
    </location>
</feature>
<dbReference type="InterPro" id="IPR036635">
    <property type="entry name" value="MurB_C_sf"/>
</dbReference>
<dbReference type="PANTHER" id="PTHR21071">
    <property type="entry name" value="UDP-N-ACETYLENOLPYRUVOYLGLUCOSAMINE REDUCTASE"/>
    <property type="match status" value="1"/>
</dbReference>
<keyword evidence="14 19" id="KW-0560">Oxidoreductase</keyword>
<accession>H5SIF0</accession>
<evidence type="ECO:0000256" key="8">
    <source>
        <dbReference type="ARBA" id="ARBA00022618"/>
    </source>
</evidence>
<evidence type="ECO:0000256" key="2">
    <source>
        <dbReference type="ARBA" id="ARBA00003921"/>
    </source>
</evidence>
<reference evidence="21" key="1">
    <citation type="journal article" date="2005" name="Environ. Microbiol.">
        <title>Genetic and functional properties of uncultivated thermophilic crenarchaeotes from a subsurface gold mine as revealed by analysis of genome fragments.</title>
        <authorList>
            <person name="Nunoura T."/>
            <person name="Hirayama H."/>
            <person name="Takami H."/>
            <person name="Oida H."/>
            <person name="Nishi S."/>
            <person name="Shimamura S."/>
            <person name="Suzuki Y."/>
            <person name="Inagaki F."/>
            <person name="Takai K."/>
            <person name="Nealson K.H."/>
            <person name="Horikoshi K."/>
        </authorList>
    </citation>
    <scope>NUCLEOTIDE SEQUENCE</scope>
</reference>
<keyword evidence="7 19" id="KW-0963">Cytoplasm</keyword>
<keyword evidence="16 19" id="KW-0961">Cell wall biogenesis/degradation</keyword>
<evidence type="ECO:0000256" key="18">
    <source>
        <dbReference type="ARBA" id="ARBA00048914"/>
    </source>
</evidence>
<dbReference type="SUPFAM" id="SSF56176">
    <property type="entry name" value="FAD-binding/transporter-associated domain-like"/>
    <property type="match status" value="1"/>
</dbReference>
<dbReference type="GO" id="GO:0008762">
    <property type="term" value="F:UDP-N-acetylmuramate dehydrogenase activity"/>
    <property type="evidence" value="ECO:0007669"/>
    <property type="project" value="UniProtKB-UniRule"/>
</dbReference>
<dbReference type="InterPro" id="IPR016169">
    <property type="entry name" value="FAD-bd_PCMH_sub2"/>
</dbReference>
<proteinExistence type="inferred from homology"/>
<evidence type="ECO:0000256" key="3">
    <source>
        <dbReference type="ARBA" id="ARBA00004496"/>
    </source>
</evidence>
<dbReference type="Pfam" id="PF01565">
    <property type="entry name" value="FAD_binding_4"/>
    <property type="match status" value="1"/>
</dbReference>
<evidence type="ECO:0000256" key="14">
    <source>
        <dbReference type="ARBA" id="ARBA00023002"/>
    </source>
</evidence>
<dbReference type="GO" id="GO:0071949">
    <property type="term" value="F:FAD binding"/>
    <property type="evidence" value="ECO:0007669"/>
    <property type="project" value="InterPro"/>
</dbReference>
<evidence type="ECO:0000256" key="17">
    <source>
        <dbReference type="ARBA" id="ARBA00031026"/>
    </source>
</evidence>
<dbReference type="SUPFAM" id="SSF56194">
    <property type="entry name" value="Uridine diphospho-N-Acetylenolpyruvylglucosamine reductase, MurB, C-terminal domain"/>
    <property type="match status" value="1"/>
</dbReference>
<feature type="domain" description="FAD-binding PCMH-type" evidence="20">
    <location>
        <begin position="22"/>
        <end position="188"/>
    </location>
</feature>
<evidence type="ECO:0000256" key="10">
    <source>
        <dbReference type="ARBA" id="ARBA00022827"/>
    </source>
</evidence>